<dbReference type="OrthoDB" id="5917852at2"/>
<dbReference type="Proteomes" id="UP000190162">
    <property type="component" value="Unassembled WGS sequence"/>
</dbReference>
<organism evidence="2 3">
    <name type="scientific">Enterovibrio nigricans DSM 22720</name>
    <dbReference type="NCBI Taxonomy" id="1121868"/>
    <lineage>
        <taxon>Bacteria</taxon>
        <taxon>Pseudomonadati</taxon>
        <taxon>Pseudomonadota</taxon>
        <taxon>Gammaproteobacteria</taxon>
        <taxon>Vibrionales</taxon>
        <taxon>Vibrionaceae</taxon>
        <taxon>Enterovibrio</taxon>
    </lineage>
</organism>
<feature type="chain" id="PRO_5012617247" evidence="1">
    <location>
        <begin position="21"/>
        <end position="69"/>
    </location>
</feature>
<sequence length="69" mass="7882">MFWIGLLFFSLSVYMSYRNANQGTGTEFQKPQAPNVEEGKPIGVVFGRVKITEGTVYWWGDLSYAEIKK</sequence>
<reference evidence="3" key="1">
    <citation type="submission" date="2017-02" db="EMBL/GenBank/DDBJ databases">
        <authorList>
            <person name="Varghese N."/>
            <person name="Submissions S."/>
        </authorList>
    </citation>
    <scope>NUCLEOTIDE SEQUENCE [LARGE SCALE GENOMIC DNA]</scope>
    <source>
        <strain evidence="3">DSM 22720</strain>
    </source>
</reference>
<proteinExistence type="predicted"/>
<dbReference type="RefSeq" id="WP_078753406.1">
    <property type="nucleotide sequence ID" value="NZ_FUXU01000046.1"/>
</dbReference>
<name>A0A1T4V475_9GAMM</name>
<gene>
    <name evidence="2" type="ORF">SAMN02745132_03171</name>
</gene>
<evidence type="ECO:0000256" key="1">
    <source>
        <dbReference type="SAM" id="SignalP"/>
    </source>
</evidence>
<feature type="signal peptide" evidence="1">
    <location>
        <begin position="1"/>
        <end position="20"/>
    </location>
</feature>
<evidence type="ECO:0000313" key="3">
    <source>
        <dbReference type="Proteomes" id="UP000190162"/>
    </source>
</evidence>
<protein>
    <submittedName>
        <fullName evidence="2">Uncharacterized protein</fullName>
    </submittedName>
</protein>
<keyword evidence="1" id="KW-0732">Signal</keyword>
<accession>A0A1T4V475</accession>
<dbReference type="EMBL" id="FUXU01000046">
    <property type="protein sequence ID" value="SKA59692.1"/>
    <property type="molecule type" value="Genomic_DNA"/>
</dbReference>
<evidence type="ECO:0000313" key="2">
    <source>
        <dbReference type="EMBL" id="SKA59692.1"/>
    </source>
</evidence>
<keyword evidence="3" id="KW-1185">Reference proteome</keyword>
<dbReference type="AlphaFoldDB" id="A0A1T4V475"/>